<dbReference type="InterPro" id="IPR019257">
    <property type="entry name" value="MeTrfase_dom"/>
</dbReference>
<keyword evidence="2 4" id="KW-0808">Transferase</keyword>
<evidence type="ECO:0000313" key="5">
    <source>
        <dbReference type="Proteomes" id="UP000295096"/>
    </source>
</evidence>
<evidence type="ECO:0000259" key="3">
    <source>
        <dbReference type="Pfam" id="PF10017"/>
    </source>
</evidence>
<name>A0A4R5QGN4_9PROT</name>
<keyword evidence="1 4" id="KW-0489">Methyltransferase</keyword>
<dbReference type="AlphaFoldDB" id="A0A4R5QGN4"/>
<accession>A0A4R5QGN4</accession>
<dbReference type="InterPro" id="IPR051128">
    <property type="entry name" value="EgtD_Methyltrsf_superfamily"/>
</dbReference>
<evidence type="ECO:0000256" key="1">
    <source>
        <dbReference type="ARBA" id="ARBA00022603"/>
    </source>
</evidence>
<reference evidence="4 5" key="1">
    <citation type="journal article" date="2016" name="J. Microbiol.">
        <title>Dankookia rubra gen. nov., sp. nov., an alphaproteobacterium isolated from sediment of a shallow stream.</title>
        <authorList>
            <person name="Kim W.H."/>
            <person name="Kim D.H."/>
            <person name="Kang K."/>
            <person name="Ahn T.Y."/>
        </authorList>
    </citation>
    <scope>NUCLEOTIDE SEQUENCE [LARGE SCALE GENOMIC DNA]</scope>
    <source>
        <strain evidence="4 5">JCM30602</strain>
    </source>
</reference>
<dbReference type="NCBIfam" id="TIGR03438">
    <property type="entry name" value="egtD_ergothio"/>
    <property type="match status" value="1"/>
</dbReference>
<dbReference type="OrthoDB" id="5289726at2"/>
<dbReference type="Pfam" id="PF10017">
    <property type="entry name" value="Methyltransf_33"/>
    <property type="match status" value="1"/>
</dbReference>
<dbReference type="GO" id="GO:0052706">
    <property type="term" value="F:L-histidine N(alpha)-methyltransferase activity"/>
    <property type="evidence" value="ECO:0007669"/>
    <property type="project" value="UniProtKB-EC"/>
</dbReference>
<evidence type="ECO:0000256" key="2">
    <source>
        <dbReference type="ARBA" id="ARBA00022679"/>
    </source>
</evidence>
<proteinExistence type="predicted"/>
<dbReference type="PANTHER" id="PTHR43397:SF1">
    <property type="entry name" value="ERGOTHIONEINE BIOSYNTHESIS PROTEIN 1"/>
    <property type="match status" value="1"/>
</dbReference>
<dbReference type="EC" id="2.1.1.44" evidence="4"/>
<dbReference type="InterPro" id="IPR029063">
    <property type="entry name" value="SAM-dependent_MTases_sf"/>
</dbReference>
<organism evidence="4 5">
    <name type="scientific">Dankookia rubra</name>
    <dbReference type="NCBI Taxonomy" id="1442381"/>
    <lineage>
        <taxon>Bacteria</taxon>
        <taxon>Pseudomonadati</taxon>
        <taxon>Pseudomonadota</taxon>
        <taxon>Alphaproteobacteria</taxon>
        <taxon>Acetobacterales</taxon>
        <taxon>Roseomonadaceae</taxon>
        <taxon>Dankookia</taxon>
    </lineage>
</organism>
<protein>
    <submittedName>
        <fullName evidence="4">L-histidine N(Alpha)-methyltransferase</fullName>
        <ecNumber evidence="4">2.1.1.44</ecNumber>
    </submittedName>
</protein>
<dbReference type="GO" id="GO:0032259">
    <property type="term" value="P:methylation"/>
    <property type="evidence" value="ECO:0007669"/>
    <property type="project" value="UniProtKB-KW"/>
</dbReference>
<evidence type="ECO:0000313" key="4">
    <source>
        <dbReference type="EMBL" id="TDH61898.1"/>
    </source>
</evidence>
<dbReference type="RefSeq" id="WP_133289268.1">
    <property type="nucleotide sequence ID" value="NZ_SMSJ01000016.1"/>
</dbReference>
<dbReference type="PIRSF" id="PIRSF018005">
    <property type="entry name" value="UCP018005"/>
    <property type="match status" value="1"/>
</dbReference>
<dbReference type="InterPro" id="IPR017804">
    <property type="entry name" value="MeTrfase_EgtD-like"/>
</dbReference>
<dbReference type="PANTHER" id="PTHR43397">
    <property type="entry name" value="ERGOTHIONEINE BIOSYNTHESIS PROTEIN 1"/>
    <property type="match status" value="1"/>
</dbReference>
<keyword evidence="5" id="KW-1185">Reference proteome</keyword>
<comment type="caution">
    <text evidence="4">The sequence shown here is derived from an EMBL/GenBank/DDBJ whole genome shotgun (WGS) entry which is preliminary data.</text>
</comment>
<dbReference type="EMBL" id="SMSJ01000016">
    <property type="protein sequence ID" value="TDH61898.1"/>
    <property type="molecule type" value="Genomic_DNA"/>
</dbReference>
<dbReference type="InterPro" id="IPR035094">
    <property type="entry name" value="EgtD"/>
</dbReference>
<gene>
    <name evidence="4" type="primary">egtD</name>
    <name evidence="4" type="ORF">E2C06_14225</name>
</gene>
<feature type="domain" description="Histidine-specific methyltransferase SAM-dependent" evidence="3">
    <location>
        <begin position="19"/>
        <end position="317"/>
    </location>
</feature>
<sequence length="329" mass="35008">MSGALARDAAEAQRAALVADAVAGLSAPRKTLPCKWLYDAEGARLFEAITRLPEYYPTRTETKILTEQAEAIAAAIGPGAAVVEFGPGDGAKAELLLAGLHAPAAYVPVDIAPEWLEAAASRVASARPGLPVLPVVADFTQGFALPKRIGAAPRLGFFPGSTIGNFEPAEATAFLRRAHASLGAGSRMLLGADLVKEVAALTAAYDDAAGVTAAFDLNLLHRLNREAGADFDLTGFAHRAVWNPALERVEMHLASLRPQVVRLAGRNFRFAEGETIHTESSHKYRPEGLEALARAAGWRAARMWSDPRRLFSVWLLEGWAPLAGAAMRC</sequence>
<dbReference type="Gene3D" id="3.40.50.150">
    <property type="entry name" value="Vaccinia Virus protein VP39"/>
    <property type="match status" value="1"/>
</dbReference>
<dbReference type="SUPFAM" id="SSF53335">
    <property type="entry name" value="S-adenosyl-L-methionine-dependent methyltransferases"/>
    <property type="match status" value="1"/>
</dbReference>
<dbReference type="Proteomes" id="UP000295096">
    <property type="component" value="Unassembled WGS sequence"/>
</dbReference>